<reference evidence="6" key="1">
    <citation type="submission" date="2020-11" db="EMBL/GenBank/DDBJ databases">
        <authorList>
            <person name="Tran Van P."/>
        </authorList>
    </citation>
    <scope>NUCLEOTIDE SEQUENCE</scope>
</reference>
<dbReference type="EMBL" id="CAJPIZ010006657">
    <property type="protein sequence ID" value="CAG2109709.1"/>
    <property type="molecule type" value="Genomic_DNA"/>
</dbReference>
<dbReference type="OrthoDB" id="289247at2759"/>
<evidence type="ECO:0000256" key="2">
    <source>
        <dbReference type="ARBA" id="ARBA00022737"/>
    </source>
</evidence>
<name>A0A7R9Q2S1_9ACAR</name>
<dbReference type="InterPro" id="IPR052110">
    <property type="entry name" value="MCFD2-like"/>
</dbReference>
<dbReference type="PROSITE" id="PS00018">
    <property type="entry name" value="EF_HAND_1"/>
    <property type="match status" value="2"/>
</dbReference>
<gene>
    <name evidence="6" type="ORF">OSB1V03_LOCUS9696</name>
</gene>
<keyword evidence="7" id="KW-1185">Reference proteome</keyword>
<feature type="compositionally biased region" description="Gly residues" evidence="4">
    <location>
        <begin position="35"/>
        <end position="47"/>
    </location>
</feature>
<evidence type="ECO:0000256" key="3">
    <source>
        <dbReference type="ARBA" id="ARBA00022837"/>
    </source>
</evidence>
<evidence type="ECO:0000256" key="1">
    <source>
        <dbReference type="ARBA" id="ARBA00022729"/>
    </source>
</evidence>
<dbReference type="PANTHER" id="PTHR23104:SF17">
    <property type="entry name" value="EF-HAND DOMAIN-CONTAINING PROTEIN"/>
    <property type="match status" value="1"/>
</dbReference>
<keyword evidence="2" id="KW-0677">Repeat</keyword>
<evidence type="ECO:0000259" key="5">
    <source>
        <dbReference type="PROSITE" id="PS50222"/>
    </source>
</evidence>
<dbReference type="Proteomes" id="UP000759131">
    <property type="component" value="Unassembled WGS sequence"/>
</dbReference>
<organism evidence="6">
    <name type="scientific">Medioppia subpectinata</name>
    <dbReference type="NCBI Taxonomy" id="1979941"/>
    <lineage>
        <taxon>Eukaryota</taxon>
        <taxon>Metazoa</taxon>
        <taxon>Ecdysozoa</taxon>
        <taxon>Arthropoda</taxon>
        <taxon>Chelicerata</taxon>
        <taxon>Arachnida</taxon>
        <taxon>Acari</taxon>
        <taxon>Acariformes</taxon>
        <taxon>Sarcoptiformes</taxon>
        <taxon>Oribatida</taxon>
        <taxon>Brachypylina</taxon>
        <taxon>Oppioidea</taxon>
        <taxon>Oppiidae</taxon>
        <taxon>Medioppia</taxon>
    </lineage>
</organism>
<keyword evidence="1" id="KW-0732">Signal</keyword>
<accession>A0A7R9Q2S1</accession>
<dbReference type="Gene3D" id="1.10.238.10">
    <property type="entry name" value="EF-hand"/>
    <property type="match status" value="1"/>
</dbReference>
<dbReference type="InterPro" id="IPR011992">
    <property type="entry name" value="EF-hand-dom_pair"/>
</dbReference>
<sequence>MIGHQSHNYQDVVSNHQPHDHIHAPPQQQHPPQQGGYGAPVGQGGQGDRPPKPVTTTPPAAALWEKYGKIDFMHDLNHLREEANNLLYMQEADQITNEVSAFYYTKLHDFNSDGKLDGLELLLAVKHSLVHHNASYEFTPLEDMSNYVDSELNLMDLNNDGFVDYGEIYTYMEANKQQQHLPNNAPNNQQINPPNNPPQSQ</sequence>
<dbReference type="SUPFAM" id="SSF47473">
    <property type="entry name" value="EF-hand"/>
    <property type="match status" value="1"/>
</dbReference>
<dbReference type="AlphaFoldDB" id="A0A7R9Q2S1"/>
<protein>
    <recommendedName>
        <fullName evidence="5">EF-hand domain-containing protein</fullName>
    </recommendedName>
</protein>
<evidence type="ECO:0000313" key="7">
    <source>
        <dbReference type="Proteomes" id="UP000759131"/>
    </source>
</evidence>
<dbReference type="PANTHER" id="PTHR23104">
    <property type="entry name" value="MULTIPLE COAGULATION FACTOR DEFICIENCY PROTEIN 2 NEURAL STEM CELL DERIVED NEURONAL SURVIVAL PROTEIN"/>
    <property type="match status" value="1"/>
</dbReference>
<evidence type="ECO:0000313" key="6">
    <source>
        <dbReference type="EMBL" id="CAD7629279.1"/>
    </source>
</evidence>
<feature type="compositionally biased region" description="Low complexity" evidence="4">
    <location>
        <begin position="24"/>
        <end position="34"/>
    </location>
</feature>
<dbReference type="GO" id="GO:0005509">
    <property type="term" value="F:calcium ion binding"/>
    <property type="evidence" value="ECO:0007669"/>
    <property type="project" value="InterPro"/>
</dbReference>
<dbReference type="EMBL" id="OC861232">
    <property type="protein sequence ID" value="CAD7629279.1"/>
    <property type="molecule type" value="Genomic_DNA"/>
</dbReference>
<evidence type="ECO:0000256" key="4">
    <source>
        <dbReference type="SAM" id="MobiDB-lite"/>
    </source>
</evidence>
<feature type="region of interest" description="Disordered" evidence="4">
    <location>
        <begin position="180"/>
        <end position="201"/>
    </location>
</feature>
<keyword evidence="3" id="KW-0106">Calcium</keyword>
<dbReference type="PROSITE" id="PS50222">
    <property type="entry name" value="EF_HAND_2"/>
    <property type="match status" value="1"/>
</dbReference>
<feature type="domain" description="EF-hand" evidence="5">
    <location>
        <begin position="143"/>
        <end position="178"/>
    </location>
</feature>
<feature type="compositionally biased region" description="Low complexity" evidence="4">
    <location>
        <begin position="182"/>
        <end position="193"/>
    </location>
</feature>
<feature type="region of interest" description="Disordered" evidence="4">
    <location>
        <begin position="16"/>
        <end position="58"/>
    </location>
</feature>
<dbReference type="InterPro" id="IPR018247">
    <property type="entry name" value="EF_Hand_1_Ca_BS"/>
</dbReference>
<dbReference type="InterPro" id="IPR002048">
    <property type="entry name" value="EF_hand_dom"/>
</dbReference>
<proteinExistence type="predicted"/>